<dbReference type="GO" id="GO:0042597">
    <property type="term" value="C:periplasmic space"/>
    <property type="evidence" value="ECO:0007669"/>
    <property type="project" value="UniProtKB-SubCell"/>
</dbReference>
<reference evidence="8" key="2">
    <citation type="submission" date="2021-04" db="EMBL/GenBank/DDBJ databases">
        <authorList>
            <person name="Gilroy R."/>
        </authorList>
    </citation>
    <scope>NUCLEOTIDE SEQUENCE</scope>
    <source>
        <strain evidence="8">ChiBcec1-1630</strain>
    </source>
</reference>
<dbReference type="InterPro" id="IPR031811">
    <property type="entry name" value="ALGX/ALGJ_SGNH-like"/>
</dbReference>
<sequence length="372" mass="42807">MTKGKAAAWLICFALMLLGPGVVFFFARPYLNTENTENRQLAEMPSLSFDSLRGLSDSLQVFPALFNSFYNDHVPFRSQLIELNSVLSVELFGDSASDSVVLGKDNWLFYTDEESIEDYKGTNLYTQEELNLIRDNCLASREYLEKRGIEFVVLIPSNKEDIYSDNLPDYITKRGELTRAQQVVDCLRDAGIRVVYPREELLEYSDEYDLYWHYDTHWNSLGAYIGAKALLEELGIQVPEVEELTITQDDFSGYDLAGMMNLRSYYEKNRPADVNYTVSGYPTNNMTVLQAIDATELIYQSDAPDERRLFMVRDSFAGGMAPVLASNFSYTYMPHWNGCFEQSMIDEQQPDIFVYEVVERRLDILLTFRLSE</sequence>
<dbReference type="Proteomes" id="UP000823922">
    <property type="component" value="Unassembled WGS sequence"/>
</dbReference>
<organism evidence="8 9">
    <name type="scientific">Candidatus Eisenbergiella intestinigallinarum</name>
    <dbReference type="NCBI Taxonomy" id="2838549"/>
    <lineage>
        <taxon>Bacteria</taxon>
        <taxon>Bacillati</taxon>
        <taxon>Bacillota</taxon>
        <taxon>Clostridia</taxon>
        <taxon>Lachnospirales</taxon>
        <taxon>Lachnospiraceae</taxon>
        <taxon>Eisenbergiella</taxon>
    </lineage>
</organism>
<dbReference type="AlphaFoldDB" id="A0A9D2TRC2"/>
<reference evidence="8" key="1">
    <citation type="journal article" date="2021" name="PeerJ">
        <title>Extensive microbial diversity within the chicken gut microbiome revealed by metagenomics and culture.</title>
        <authorList>
            <person name="Gilroy R."/>
            <person name="Ravi A."/>
            <person name="Getino M."/>
            <person name="Pursley I."/>
            <person name="Horton D.L."/>
            <person name="Alikhan N.F."/>
            <person name="Baker D."/>
            <person name="Gharbi K."/>
            <person name="Hall N."/>
            <person name="Watson M."/>
            <person name="Adriaenssens E.M."/>
            <person name="Foster-Nyarko E."/>
            <person name="Jarju S."/>
            <person name="Secka A."/>
            <person name="Antonio M."/>
            <person name="Oren A."/>
            <person name="Chaudhuri R.R."/>
            <person name="La Ragione R."/>
            <person name="Hildebrand F."/>
            <person name="Pallen M.J."/>
        </authorList>
    </citation>
    <scope>NUCLEOTIDE SEQUENCE</scope>
    <source>
        <strain evidence="8">ChiBcec1-1630</strain>
    </source>
</reference>
<evidence type="ECO:0000313" key="8">
    <source>
        <dbReference type="EMBL" id="HJC87686.1"/>
    </source>
</evidence>
<evidence type="ECO:0000256" key="2">
    <source>
        <dbReference type="ARBA" id="ARBA00005182"/>
    </source>
</evidence>
<feature type="domain" description="AlgX/AlgJ SGNH hydrolase-like" evidence="7">
    <location>
        <begin position="100"/>
        <end position="243"/>
    </location>
</feature>
<dbReference type="GO" id="GO:0042121">
    <property type="term" value="P:alginic acid biosynthetic process"/>
    <property type="evidence" value="ECO:0007669"/>
    <property type="project" value="UniProtKB-KW"/>
</dbReference>
<dbReference type="GO" id="GO:0016740">
    <property type="term" value="F:transferase activity"/>
    <property type="evidence" value="ECO:0007669"/>
    <property type="project" value="UniProtKB-KW"/>
</dbReference>
<gene>
    <name evidence="8" type="ORF">H9926_06710</name>
</gene>
<comment type="pathway">
    <text evidence="2">Glycan biosynthesis; alginate biosynthesis.</text>
</comment>
<keyword evidence="5" id="KW-0574">Periplasm</keyword>
<keyword evidence="4" id="KW-0732">Signal</keyword>
<evidence type="ECO:0000256" key="5">
    <source>
        <dbReference type="ARBA" id="ARBA00022764"/>
    </source>
</evidence>
<comment type="caution">
    <text evidence="8">The sequence shown here is derived from an EMBL/GenBank/DDBJ whole genome shotgun (WGS) entry which is preliminary data.</text>
</comment>
<evidence type="ECO:0000256" key="1">
    <source>
        <dbReference type="ARBA" id="ARBA00004418"/>
    </source>
</evidence>
<evidence type="ECO:0000259" key="7">
    <source>
        <dbReference type="Pfam" id="PF16822"/>
    </source>
</evidence>
<proteinExistence type="predicted"/>
<dbReference type="Pfam" id="PF16822">
    <property type="entry name" value="ALGX"/>
    <property type="match status" value="1"/>
</dbReference>
<evidence type="ECO:0000313" key="9">
    <source>
        <dbReference type="Proteomes" id="UP000823922"/>
    </source>
</evidence>
<evidence type="ECO:0000256" key="3">
    <source>
        <dbReference type="ARBA" id="ARBA00022679"/>
    </source>
</evidence>
<evidence type="ECO:0000256" key="6">
    <source>
        <dbReference type="ARBA" id="ARBA00022841"/>
    </source>
</evidence>
<keyword evidence="3" id="KW-0808">Transferase</keyword>
<name>A0A9D2TRC2_9FIRM</name>
<accession>A0A9D2TRC2</accession>
<evidence type="ECO:0000256" key="4">
    <source>
        <dbReference type="ARBA" id="ARBA00022729"/>
    </source>
</evidence>
<comment type="subcellular location">
    <subcellularLocation>
        <location evidence="1">Periplasm</location>
    </subcellularLocation>
</comment>
<protein>
    <recommendedName>
        <fullName evidence="7">AlgX/AlgJ SGNH hydrolase-like domain-containing protein</fullName>
    </recommendedName>
</protein>
<keyword evidence="6" id="KW-0016">Alginate biosynthesis</keyword>
<dbReference type="EMBL" id="DWVS01000169">
    <property type="protein sequence ID" value="HJC87686.1"/>
    <property type="molecule type" value="Genomic_DNA"/>
</dbReference>